<dbReference type="RefSeq" id="WP_338399341.1">
    <property type="nucleotide sequence ID" value="NZ_AP025298.1"/>
</dbReference>
<dbReference type="SUPFAM" id="SSF56112">
    <property type="entry name" value="Protein kinase-like (PK-like)"/>
    <property type="match status" value="1"/>
</dbReference>
<proteinExistence type="predicted"/>
<keyword evidence="3" id="KW-1185">Reference proteome</keyword>
<protein>
    <recommendedName>
        <fullName evidence="1">Aminoglycoside phosphotransferase domain-containing protein</fullName>
    </recommendedName>
</protein>
<accession>A0ABN6LKQ8</accession>
<dbReference type="InterPro" id="IPR050249">
    <property type="entry name" value="Pseudomonas-type_ThrB"/>
</dbReference>
<dbReference type="InterPro" id="IPR011009">
    <property type="entry name" value="Kinase-like_dom_sf"/>
</dbReference>
<gene>
    <name evidence="2" type="ORF">PEPS_44540</name>
</gene>
<dbReference type="InterPro" id="IPR002575">
    <property type="entry name" value="Aminoglycoside_PTrfase"/>
</dbReference>
<sequence>MSENKLICIADQFNIGHKAVEIIPFGSGHINDTYKVTCTNKSEFILQRINHQIFTDVDGLMSNIEKVTHHIRSKISTDVDRATLTVIPTKNNELYYYQQNLGYWRLYKMIKDAKTYEQTETAEQAFQCGMGFGEFHRQLADFPPHELSETIKGFHCLENRLQQFEHALKHAEVGRLAMAKPEIEFINGRIAQMRDFVALELPKRITHNDTKLNNIMFDQQDNILCVIDLDTVMPGLVAYDFGDAIRTIGNTGAEDEKDLSKIQFNLTSYHAFAEGYVNKMGATLTPLELESLPFSCRYITYIIGLRFLTDFLSNDVYFKTKYAEHNLVRCRTQLKLISEMEAVFDQMNISLNSKICR</sequence>
<dbReference type="Gene3D" id="3.90.1200.10">
    <property type="match status" value="1"/>
</dbReference>
<feature type="domain" description="Aminoglycoside phosphotransferase" evidence="1">
    <location>
        <begin position="22"/>
        <end position="250"/>
    </location>
</feature>
<dbReference type="PANTHER" id="PTHR21064">
    <property type="entry name" value="AMINOGLYCOSIDE PHOSPHOTRANSFERASE DOMAIN-CONTAINING PROTEIN-RELATED"/>
    <property type="match status" value="1"/>
</dbReference>
<dbReference type="PANTHER" id="PTHR21064:SF5">
    <property type="entry name" value="SLR1880 PROTEIN"/>
    <property type="match status" value="1"/>
</dbReference>
<reference evidence="2 3" key="1">
    <citation type="submission" date="2021-12" db="EMBL/GenBank/DDBJ databases">
        <title>Genome sequencing of bacteria with rrn-lacking chromosome and rrn-plasmid.</title>
        <authorList>
            <person name="Anda M."/>
            <person name="Iwasaki W."/>
        </authorList>
    </citation>
    <scope>NUCLEOTIDE SEQUENCE [LARGE SCALE GENOMIC DNA]</scope>
    <source>
        <strain evidence="2 3">NBRC 101262</strain>
        <plasmid evidence="2 3">pPP6</plasmid>
    </source>
</reference>
<evidence type="ECO:0000313" key="3">
    <source>
        <dbReference type="Proteomes" id="UP001354989"/>
    </source>
</evidence>
<keyword evidence="2" id="KW-0614">Plasmid</keyword>
<evidence type="ECO:0000259" key="1">
    <source>
        <dbReference type="Pfam" id="PF01636"/>
    </source>
</evidence>
<organism evidence="2 3">
    <name type="scientific">Persicobacter psychrovividus</name>
    <dbReference type="NCBI Taxonomy" id="387638"/>
    <lineage>
        <taxon>Bacteria</taxon>
        <taxon>Pseudomonadati</taxon>
        <taxon>Bacteroidota</taxon>
        <taxon>Cytophagia</taxon>
        <taxon>Cytophagales</taxon>
        <taxon>Persicobacteraceae</taxon>
        <taxon>Persicobacter</taxon>
    </lineage>
</organism>
<dbReference type="Proteomes" id="UP001354989">
    <property type="component" value="Plasmid pPP6"/>
</dbReference>
<dbReference type="Pfam" id="PF01636">
    <property type="entry name" value="APH"/>
    <property type="match status" value="1"/>
</dbReference>
<evidence type="ECO:0000313" key="2">
    <source>
        <dbReference type="EMBL" id="BDD02174.1"/>
    </source>
</evidence>
<geneLocation type="plasmid" evidence="2 3">
    <name>pPP6</name>
</geneLocation>
<name>A0ABN6LKQ8_9BACT</name>
<dbReference type="EMBL" id="AP025298">
    <property type="protein sequence ID" value="BDD02174.1"/>
    <property type="molecule type" value="Genomic_DNA"/>
</dbReference>